<feature type="region of interest" description="Disordered" evidence="1">
    <location>
        <begin position="1"/>
        <end position="37"/>
    </location>
</feature>
<evidence type="ECO:0000313" key="2">
    <source>
        <dbReference type="EMBL" id="PWV74431.1"/>
    </source>
</evidence>
<evidence type="ECO:0000313" key="3">
    <source>
        <dbReference type="Proteomes" id="UP000246410"/>
    </source>
</evidence>
<dbReference type="AlphaFoldDB" id="A0A317NGI7"/>
<organism evidence="2 3">
    <name type="scientific">Nocardia neocaledoniensis</name>
    <dbReference type="NCBI Taxonomy" id="236511"/>
    <lineage>
        <taxon>Bacteria</taxon>
        <taxon>Bacillati</taxon>
        <taxon>Actinomycetota</taxon>
        <taxon>Actinomycetes</taxon>
        <taxon>Mycobacteriales</taxon>
        <taxon>Nocardiaceae</taxon>
        <taxon>Nocardia</taxon>
    </lineage>
</organism>
<keyword evidence="3" id="KW-1185">Reference proteome</keyword>
<dbReference type="Proteomes" id="UP000246410">
    <property type="component" value="Unassembled WGS sequence"/>
</dbReference>
<protein>
    <submittedName>
        <fullName evidence="2">Uncharacterized protein</fullName>
    </submittedName>
</protein>
<evidence type="ECO:0000256" key="1">
    <source>
        <dbReference type="SAM" id="MobiDB-lite"/>
    </source>
</evidence>
<sequence>MRHDRATTYLDTPEFTSNPSAESAGNHDRLNPPSHDNDLAGDWIRHGRQLAYLLVVGASRSHGDAFQLQGVRAGTCGRTLGGIIWVT</sequence>
<reference evidence="2 3" key="1">
    <citation type="submission" date="2018-05" db="EMBL/GenBank/DDBJ databases">
        <title>Genomic Encyclopedia of Type Strains, Phase IV (KMG-IV): sequencing the most valuable type-strain genomes for metagenomic binning, comparative biology and taxonomic classification.</title>
        <authorList>
            <person name="Goeker M."/>
        </authorList>
    </citation>
    <scope>NUCLEOTIDE SEQUENCE [LARGE SCALE GENOMIC DNA]</scope>
    <source>
        <strain evidence="2 3">DSM 44717</strain>
    </source>
</reference>
<comment type="caution">
    <text evidence="2">The sequence shown here is derived from an EMBL/GenBank/DDBJ whole genome shotgun (WGS) entry which is preliminary data.</text>
</comment>
<accession>A0A317NGI7</accession>
<proteinExistence type="predicted"/>
<dbReference type="EMBL" id="QGTL01000006">
    <property type="protein sequence ID" value="PWV74431.1"/>
    <property type="molecule type" value="Genomic_DNA"/>
</dbReference>
<name>A0A317NGI7_9NOCA</name>
<feature type="compositionally biased region" description="Polar residues" evidence="1">
    <location>
        <begin position="14"/>
        <end position="23"/>
    </location>
</feature>
<gene>
    <name evidence="2" type="ORF">DFR69_106242</name>
</gene>
<feature type="compositionally biased region" description="Basic and acidic residues" evidence="1">
    <location>
        <begin position="25"/>
        <end position="37"/>
    </location>
</feature>